<dbReference type="STRING" id="327939.BIW53_15125"/>
<evidence type="ECO:0000259" key="11">
    <source>
        <dbReference type="Pfam" id="PF00593"/>
    </source>
</evidence>
<keyword evidence="2 8" id="KW-0813">Transport</keyword>
<dbReference type="SUPFAM" id="SSF56935">
    <property type="entry name" value="Porins"/>
    <property type="match status" value="1"/>
</dbReference>
<dbReference type="InterPro" id="IPR012910">
    <property type="entry name" value="Plug_dom"/>
</dbReference>
<dbReference type="InterPro" id="IPR036942">
    <property type="entry name" value="Beta-barrel_TonB_sf"/>
</dbReference>
<proteinExistence type="inferred from homology"/>
<evidence type="ECO:0000256" key="10">
    <source>
        <dbReference type="SAM" id="SignalP"/>
    </source>
</evidence>
<accession>A0A1S1N4V3</accession>
<dbReference type="PANTHER" id="PTHR47234:SF2">
    <property type="entry name" value="TONB-DEPENDENT RECEPTOR"/>
    <property type="match status" value="1"/>
</dbReference>
<keyword evidence="5 9" id="KW-0798">TonB box</keyword>
<keyword evidence="6 8" id="KW-0472">Membrane</keyword>
<dbReference type="EMBL" id="MNAN01000034">
    <property type="protein sequence ID" value="OHU94407.1"/>
    <property type="molecule type" value="Genomic_DNA"/>
</dbReference>
<keyword evidence="13" id="KW-0675">Receptor</keyword>
<name>A0A1S1N4V3_9GAMM</name>
<organism evidence="13 14">
    <name type="scientific">Pseudoalteromonas byunsanensis</name>
    <dbReference type="NCBI Taxonomy" id="327939"/>
    <lineage>
        <taxon>Bacteria</taxon>
        <taxon>Pseudomonadati</taxon>
        <taxon>Pseudomonadota</taxon>
        <taxon>Gammaproteobacteria</taxon>
        <taxon>Alteromonadales</taxon>
        <taxon>Pseudoalteromonadaceae</taxon>
        <taxon>Pseudoalteromonas</taxon>
    </lineage>
</organism>
<feature type="signal peptide" evidence="10">
    <location>
        <begin position="1"/>
        <end position="29"/>
    </location>
</feature>
<feature type="domain" description="TonB-dependent receptor-like beta-barrel" evidence="11">
    <location>
        <begin position="335"/>
        <end position="869"/>
    </location>
</feature>
<sequence>MTTKLTFKLSALSMAVITSVSSISANVHAADDNLKEVEKIMVTGSRIARAEVESTSPITVVSKEALTNLGISDVSSALRRLPALTGNTANNQSSAGSNNIQTATLRGIEATNTLVLLNGRRLVGSDEDGLVDLSSIPFEAISQIEVLKDGASAIYGSDAIAGVINIITRKNYEGFKVTAHYGRSSRGDADERKVGFVTGVSTDKASIMVAASTSNNAGWEEKDRYMTKDADQTYLGGGNGRSGTAPNPKLTGFGLGDGTWTVPDASNPSQVIAWDYDKEGYNYRAAQSGANDNKTTSVFVFGEYSLADDLTFFTELSFHDGFVQGNQAPPGTDTGWYGDNVDTPNAFKRYPDADGNNFGVGPNQKYNPFGEAGNVSKRFSEYGSRIYQSNNTITRYTLGLQGMLADEYDWEVLFSSQSAKLVQEGGAQPSIIQIERALSDECETAADPDCVALNVFGPEGSITQDMLDFINTTAPSQTNKNDLSFIQASIAGPVMQLDAGEMMFSAGAEYREDQLSLSVDQAQRTATFDVSWGGSVTPVTSPVREISEYYVELAIPVLENLDVEAALRYSDYSDIDQTTTNPKFGIIYRPLESVKIRGSYSTGFRAPTMAQMYQGRTSSINTNMYDPCNPNNDANYFNTSISGCAGLNPAFSKNEIQSNDIIGGGNPNLKPEEADNMTLGLVIEPLDGLGLTLDYFDIEQSNVVFSSSRYVVDQYVAGNPEFANAVIRSNNGKGYIQTIFSSSNNIAARNLSGFDLNVNYLHENNLGTWRFNLDATYMSDFQVQDTNDTPFRDVVGTYDSAFGSIPEYKANLQLDWEQGNYRVTWDAAYNSKITAAEDDVMDATVFHNIQLGYFIDALQTDVHFGVQNLFDKEPPFLKANGTSTDDNLYSFRGRFYYVGLSRSF</sequence>
<reference evidence="13 14" key="1">
    <citation type="submission" date="2016-10" db="EMBL/GenBank/DDBJ databases">
        <title>Pseudoalteromonas amylolytica sp. nov., isolated from the surface seawater.</title>
        <authorList>
            <person name="Wu Y.-H."/>
            <person name="Cheng H."/>
            <person name="Jin X.-B."/>
            <person name="Wang C.-S."/>
            <person name="Xu X.-W."/>
        </authorList>
    </citation>
    <scope>NUCLEOTIDE SEQUENCE [LARGE SCALE GENOMIC DNA]</scope>
    <source>
        <strain evidence="13 14">JCM 12483</strain>
    </source>
</reference>
<evidence type="ECO:0000256" key="4">
    <source>
        <dbReference type="ARBA" id="ARBA00022692"/>
    </source>
</evidence>
<dbReference type="GO" id="GO:0009279">
    <property type="term" value="C:cell outer membrane"/>
    <property type="evidence" value="ECO:0007669"/>
    <property type="project" value="UniProtKB-SubCell"/>
</dbReference>
<feature type="chain" id="PRO_5010265759" evidence="10">
    <location>
        <begin position="30"/>
        <end position="904"/>
    </location>
</feature>
<protein>
    <submittedName>
        <fullName evidence="13">TonB-dependent receptor</fullName>
    </submittedName>
</protein>
<evidence type="ECO:0000256" key="2">
    <source>
        <dbReference type="ARBA" id="ARBA00022448"/>
    </source>
</evidence>
<keyword evidence="7 8" id="KW-0998">Cell outer membrane</keyword>
<evidence type="ECO:0000313" key="13">
    <source>
        <dbReference type="EMBL" id="OHU94407.1"/>
    </source>
</evidence>
<evidence type="ECO:0000259" key="12">
    <source>
        <dbReference type="Pfam" id="PF07715"/>
    </source>
</evidence>
<dbReference type="Pfam" id="PF00593">
    <property type="entry name" value="TonB_dep_Rec_b-barrel"/>
    <property type="match status" value="1"/>
</dbReference>
<comment type="caution">
    <text evidence="13">The sequence shown here is derived from an EMBL/GenBank/DDBJ whole genome shotgun (WGS) entry which is preliminary data.</text>
</comment>
<evidence type="ECO:0000256" key="6">
    <source>
        <dbReference type="ARBA" id="ARBA00023136"/>
    </source>
</evidence>
<dbReference type="InterPro" id="IPR039426">
    <property type="entry name" value="TonB-dep_rcpt-like"/>
</dbReference>
<evidence type="ECO:0000256" key="7">
    <source>
        <dbReference type="ARBA" id="ARBA00023237"/>
    </source>
</evidence>
<comment type="similarity">
    <text evidence="8 9">Belongs to the TonB-dependent receptor family.</text>
</comment>
<dbReference type="PANTHER" id="PTHR47234">
    <property type="match status" value="1"/>
</dbReference>
<dbReference type="InterPro" id="IPR037066">
    <property type="entry name" value="Plug_dom_sf"/>
</dbReference>
<dbReference type="AlphaFoldDB" id="A0A1S1N4V3"/>
<evidence type="ECO:0000256" key="1">
    <source>
        <dbReference type="ARBA" id="ARBA00004571"/>
    </source>
</evidence>
<keyword evidence="4 8" id="KW-0812">Transmembrane</keyword>
<gene>
    <name evidence="13" type="ORF">BIW53_15125</name>
</gene>
<feature type="domain" description="TonB-dependent receptor plug" evidence="12">
    <location>
        <begin position="53"/>
        <end position="163"/>
    </location>
</feature>
<dbReference type="Gene3D" id="2.170.130.10">
    <property type="entry name" value="TonB-dependent receptor, plug domain"/>
    <property type="match status" value="1"/>
</dbReference>
<evidence type="ECO:0000256" key="8">
    <source>
        <dbReference type="PROSITE-ProRule" id="PRU01360"/>
    </source>
</evidence>
<evidence type="ECO:0000256" key="3">
    <source>
        <dbReference type="ARBA" id="ARBA00022452"/>
    </source>
</evidence>
<dbReference type="Pfam" id="PF07715">
    <property type="entry name" value="Plug"/>
    <property type="match status" value="1"/>
</dbReference>
<evidence type="ECO:0000256" key="9">
    <source>
        <dbReference type="RuleBase" id="RU003357"/>
    </source>
</evidence>
<dbReference type="CDD" id="cd01347">
    <property type="entry name" value="ligand_gated_channel"/>
    <property type="match status" value="1"/>
</dbReference>
<dbReference type="RefSeq" id="WP_070992855.1">
    <property type="nucleotide sequence ID" value="NZ_CBCSHD010000009.1"/>
</dbReference>
<evidence type="ECO:0000313" key="14">
    <source>
        <dbReference type="Proteomes" id="UP000180253"/>
    </source>
</evidence>
<keyword evidence="3 8" id="KW-1134">Transmembrane beta strand</keyword>
<comment type="subcellular location">
    <subcellularLocation>
        <location evidence="1 8">Cell outer membrane</location>
        <topology evidence="1 8">Multi-pass membrane protein</topology>
    </subcellularLocation>
</comment>
<evidence type="ECO:0000256" key="5">
    <source>
        <dbReference type="ARBA" id="ARBA00023077"/>
    </source>
</evidence>
<dbReference type="OrthoDB" id="176248at2"/>
<keyword evidence="10" id="KW-0732">Signal</keyword>
<dbReference type="Gene3D" id="2.40.170.20">
    <property type="entry name" value="TonB-dependent receptor, beta-barrel domain"/>
    <property type="match status" value="1"/>
</dbReference>
<keyword evidence="14" id="KW-1185">Reference proteome</keyword>
<dbReference type="PROSITE" id="PS52016">
    <property type="entry name" value="TONB_DEPENDENT_REC_3"/>
    <property type="match status" value="1"/>
</dbReference>
<dbReference type="Proteomes" id="UP000180253">
    <property type="component" value="Unassembled WGS sequence"/>
</dbReference>
<dbReference type="InterPro" id="IPR000531">
    <property type="entry name" value="Beta-barrel_TonB"/>
</dbReference>